<gene>
    <name evidence="4" type="ORF">DAMNIGENAA_19010</name>
</gene>
<evidence type="ECO:0000313" key="5">
    <source>
        <dbReference type="Proteomes" id="UP001144372"/>
    </source>
</evidence>
<reference evidence="4" key="1">
    <citation type="submission" date="2022-12" db="EMBL/GenBank/DDBJ databases">
        <title>Reference genome sequencing for broad-spectrum identification of bacterial and archaeal isolates by mass spectrometry.</title>
        <authorList>
            <person name="Sekiguchi Y."/>
            <person name="Tourlousse D.M."/>
        </authorList>
    </citation>
    <scope>NUCLEOTIDE SEQUENCE</scope>
    <source>
        <strain evidence="4">ASRB1</strain>
    </source>
</reference>
<dbReference type="RefSeq" id="WP_281793735.1">
    <property type="nucleotide sequence ID" value="NZ_BSDR01000001.1"/>
</dbReference>
<dbReference type="Pfam" id="PF00011">
    <property type="entry name" value="HSP20"/>
    <property type="match status" value="1"/>
</dbReference>
<dbReference type="EMBL" id="BSDR01000001">
    <property type="protein sequence ID" value="GLI34468.1"/>
    <property type="molecule type" value="Genomic_DNA"/>
</dbReference>
<dbReference type="PANTHER" id="PTHR11527">
    <property type="entry name" value="HEAT-SHOCK PROTEIN 20 FAMILY MEMBER"/>
    <property type="match status" value="1"/>
</dbReference>
<dbReference type="InterPro" id="IPR002068">
    <property type="entry name" value="A-crystallin/Hsp20_dom"/>
</dbReference>
<keyword evidence="5" id="KW-1185">Reference proteome</keyword>
<evidence type="ECO:0000313" key="4">
    <source>
        <dbReference type="EMBL" id="GLI34468.1"/>
    </source>
</evidence>
<dbReference type="InterPro" id="IPR008978">
    <property type="entry name" value="HSP20-like_chaperone"/>
</dbReference>
<comment type="caution">
    <text evidence="4">The sequence shown here is derived from an EMBL/GenBank/DDBJ whole genome shotgun (WGS) entry which is preliminary data.</text>
</comment>
<sequence length="160" mass="18124">MAETNKDPVLNELQEMKHRMDVLYSQSLGGHEKPDMEMERNMDSGQPVEMWEPLADIWETSTAWVVELDLPGVSEEDLYVEVNDAQLSIHGKRATIPRTTALKVSMAERKEGRFSKSFRLPPHIQPEAIQAKLKGGVLTLSIPKFEKEKTPARKIAVRAD</sequence>
<organism evidence="4 5">
    <name type="scientific">Desulforhabdus amnigena</name>
    <dbReference type="NCBI Taxonomy" id="40218"/>
    <lineage>
        <taxon>Bacteria</taxon>
        <taxon>Pseudomonadati</taxon>
        <taxon>Thermodesulfobacteriota</taxon>
        <taxon>Syntrophobacteria</taxon>
        <taxon>Syntrophobacterales</taxon>
        <taxon>Syntrophobacteraceae</taxon>
        <taxon>Desulforhabdus</taxon>
    </lineage>
</organism>
<dbReference type="PROSITE" id="PS01031">
    <property type="entry name" value="SHSP"/>
    <property type="match status" value="1"/>
</dbReference>
<evidence type="ECO:0000259" key="3">
    <source>
        <dbReference type="PROSITE" id="PS01031"/>
    </source>
</evidence>
<evidence type="ECO:0000256" key="2">
    <source>
        <dbReference type="RuleBase" id="RU003616"/>
    </source>
</evidence>
<protein>
    <recommendedName>
        <fullName evidence="3">SHSP domain-containing protein</fullName>
    </recommendedName>
</protein>
<dbReference type="Proteomes" id="UP001144372">
    <property type="component" value="Unassembled WGS sequence"/>
</dbReference>
<feature type="domain" description="SHSP" evidence="3">
    <location>
        <begin position="45"/>
        <end position="160"/>
    </location>
</feature>
<proteinExistence type="inferred from homology"/>
<dbReference type="Gene3D" id="2.60.40.790">
    <property type="match status" value="1"/>
</dbReference>
<accession>A0A9W6D392</accession>
<dbReference type="InterPro" id="IPR031107">
    <property type="entry name" value="Small_HSP"/>
</dbReference>
<dbReference type="CDD" id="cd06464">
    <property type="entry name" value="ACD_sHsps-like"/>
    <property type="match status" value="1"/>
</dbReference>
<dbReference type="AlphaFoldDB" id="A0A9W6D392"/>
<comment type="similarity">
    <text evidence="1 2">Belongs to the small heat shock protein (HSP20) family.</text>
</comment>
<name>A0A9W6D392_9BACT</name>
<evidence type="ECO:0000256" key="1">
    <source>
        <dbReference type="PROSITE-ProRule" id="PRU00285"/>
    </source>
</evidence>
<dbReference type="SUPFAM" id="SSF49764">
    <property type="entry name" value="HSP20-like chaperones"/>
    <property type="match status" value="1"/>
</dbReference>